<feature type="transmembrane region" description="Helical" evidence="7">
    <location>
        <begin position="619"/>
        <end position="640"/>
    </location>
</feature>
<evidence type="ECO:0000256" key="5">
    <source>
        <dbReference type="ARBA" id="ARBA00022989"/>
    </source>
</evidence>
<feature type="transmembrane region" description="Helical" evidence="7">
    <location>
        <begin position="310"/>
        <end position="332"/>
    </location>
</feature>
<comment type="caution">
    <text evidence="9">The sequence shown here is derived from an EMBL/GenBank/DDBJ whole genome shotgun (WGS) entry which is preliminary data.</text>
</comment>
<dbReference type="Proteomes" id="UP000307768">
    <property type="component" value="Unassembled WGS sequence"/>
</dbReference>
<reference evidence="9 10" key="1">
    <citation type="submission" date="2019-09" db="EMBL/GenBank/DDBJ databases">
        <title>Mumia zhuanghuii sp. nov. isolated from the intestinal contents of plateau pika (Ochotona curzoniae) in the Qinghai-Tibet plateau of China.</title>
        <authorList>
            <person name="Tian Z."/>
        </authorList>
    </citation>
    <scope>NUCLEOTIDE SEQUENCE [LARGE SCALE GENOMIC DNA]</scope>
    <source>
        <strain evidence="10">350</strain>
    </source>
</reference>
<name>A0A5Q6RXL5_9ACTN</name>
<evidence type="ECO:0000313" key="9">
    <source>
        <dbReference type="EMBL" id="KAA1422800.1"/>
    </source>
</evidence>
<evidence type="ECO:0000256" key="4">
    <source>
        <dbReference type="ARBA" id="ARBA00022692"/>
    </source>
</evidence>
<comment type="subcellular location">
    <subcellularLocation>
        <location evidence="1">Cell membrane</location>
        <topology evidence="1">Multi-pass membrane protein</topology>
    </subcellularLocation>
</comment>
<evidence type="ECO:0000256" key="3">
    <source>
        <dbReference type="ARBA" id="ARBA00022475"/>
    </source>
</evidence>
<sequence length="697" mass="72625">MARSEPARGSHSRVRWVLPVVVVIVWLVLGGLAGPFAGKLGEVAENDTAAFLPESAESTEVAAIQARFAPDSVPLVIVWESDEPISAEGRAAAADQLAAVGRIDGIEGPGRGPVPSEDGRALAGYAQIDPEAAGEVETVVDDVRATVDDVDGATAYVTGPGGFAADIGSAFGGIDGLLLGVALVVVLVILLVVYRSPLLPFAVLLTSVLGLGLAAFVVYQLADAGVLDLNGQSQGIMSILVVGAATDYALLLVARYREELRAHEDRFTAMRVAWRRALRPVLASGSTVILGLLCLLLSDLTSNRSLGPVAALGIAAAMFSALTFLPAVLVLLGRAAFWPFRPHVGSAKPEESGIWGSVARLVKNRPRRLWAGATLALVLAAAFAPTFSASGVSQSDILLGESEAVTGQEAVARHFPGGSGSPAVVVAPEGDLEEVERIVAQVDGVATMAPMPAGGDADAADAPPKVVDGLVMLEVTLADPADSHAAEETVRNLRTELHELGDGVLVGGETAQQVDGNDVAEHDRTLIIPVVLLVILLVLIVLLRSVLAPVLLVATTVLSFFSTLGVAGLVFDHAFGWPGADPSVPLYAFVFLVALGIDYNIFLMTRVREESVRRGTREGILHGLVVTGGVITSAGVVLAATFSALAVIPILFLAQIAFLVAFGVLLDTLIVRSLLVPALSYDIGSRIWWPSGLQRRR</sequence>
<dbReference type="GO" id="GO:0005886">
    <property type="term" value="C:plasma membrane"/>
    <property type="evidence" value="ECO:0007669"/>
    <property type="project" value="UniProtKB-SubCell"/>
</dbReference>
<evidence type="ECO:0000313" key="10">
    <source>
        <dbReference type="Proteomes" id="UP000307768"/>
    </source>
</evidence>
<dbReference type="InterPro" id="IPR000731">
    <property type="entry name" value="SSD"/>
</dbReference>
<keyword evidence="3" id="KW-1003">Cell membrane</keyword>
<feature type="transmembrane region" description="Helical" evidence="7">
    <location>
        <begin position="550"/>
        <end position="571"/>
    </location>
</feature>
<comment type="similarity">
    <text evidence="2">Belongs to the resistance-nodulation-cell division (RND) (TC 2.A.6) family. MmpL subfamily.</text>
</comment>
<dbReference type="EMBL" id="VDFQ02000003">
    <property type="protein sequence ID" value="KAA1422800.1"/>
    <property type="molecule type" value="Genomic_DNA"/>
</dbReference>
<accession>A0A5Q6RXL5</accession>
<feature type="transmembrane region" description="Helical" evidence="7">
    <location>
        <begin position="586"/>
        <end position="607"/>
    </location>
</feature>
<dbReference type="PANTHER" id="PTHR33406:SF6">
    <property type="entry name" value="MEMBRANE PROTEIN YDGH-RELATED"/>
    <property type="match status" value="1"/>
</dbReference>
<feature type="transmembrane region" description="Helical" evidence="7">
    <location>
        <begin position="176"/>
        <end position="194"/>
    </location>
</feature>
<dbReference type="OrthoDB" id="2365435at2"/>
<evidence type="ECO:0000256" key="6">
    <source>
        <dbReference type="ARBA" id="ARBA00023136"/>
    </source>
</evidence>
<dbReference type="Pfam" id="PF03176">
    <property type="entry name" value="MMPL"/>
    <property type="match status" value="2"/>
</dbReference>
<feature type="transmembrane region" description="Helical" evidence="7">
    <location>
        <begin position="646"/>
        <end position="666"/>
    </location>
</feature>
<keyword evidence="5 7" id="KW-1133">Transmembrane helix</keyword>
<feature type="transmembrane region" description="Helical" evidence="7">
    <location>
        <begin position="277"/>
        <end position="298"/>
    </location>
</feature>
<feature type="domain" description="SSD" evidence="8">
    <location>
        <begin position="547"/>
        <end position="681"/>
    </location>
</feature>
<proteinExistence type="inferred from homology"/>
<protein>
    <submittedName>
        <fullName evidence="9">MMPL family transporter</fullName>
    </submittedName>
</protein>
<dbReference type="InterPro" id="IPR050545">
    <property type="entry name" value="Mycobact_MmpL"/>
</dbReference>
<gene>
    <name evidence="9" type="ORF">FE697_011625</name>
</gene>
<organism evidence="9 10">
    <name type="scientific">Mumia zhuanghuii</name>
    <dbReference type="NCBI Taxonomy" id="2585211"/>
    <lineage>
        <taxon>Bacteria</taxon>
        <taxon>Bacillati</taxon>
        <taxon>Actinomycetota</taxon>
        <taxon>Actinomycetes</taxon>
        <taxon>Propionibacteriales</taxon>
        <taxon>Nocardioidaceae</taxon>
        <taxon>Mumia</taxon>
    </lineage>
</organism>
<keyword evidence="6 7" id="KW-0472">Membrane</keyword>
<evidence type="ECO:0000256" key="7">
    <source>
        <dbReference type="SAM" id="Phobius"/>
    </source>
</evidence>
<dbReference type="InterPro" id="IPR004869">
    <property type="entry name" value="MMPL_dom"/>
</dbReference>
<feature type="transmembrane region" description="Helical" evidence="7">
    <location>
        <begin position="369"/>
        <end position="389"/>
    </location>
</feature>
<keyword evidence="4 7" id="KW-0812">Transmembrane</keyword>
<feature type="transmembrane region" description="Helical" evidence="7">
    <location>
        <begin position="526"/>
        <end position="543"/>
    </location>
</feature>
<dbReference type="RefSeq" id="WP_149769750.1">
    <property type="nucleotide sequence ID" value="NZ_VDFQ02000003.1"/>
</dbReference>
<evidence type="ECO:0000256" key="1">
    <source>
        <dbReference type="ARBA" id="ARBA00004651"/>
    </source>
</evidence>
<dbReference type="AlphaFoldDB" id="A0A5Q6RXL5"/>
<dbReference type="SUPFAM" id="SSF82866">
    <property type="entry name" value="Multidrug efflux transporter AcrB transmembrane domain"/>
    <property type="match status" value="2"/>
</dbReference>
<evidence type="ECO:0000256" key="2">
    <source>
        <dbReference type="ARBA" id="ARBA00010157"/>
    </source>
</evidence>
<feature type="transmembrane region" description="Helical" evidence="7">
    <location>
        <begin position="201"/>
        <end position="222"/>
    </location>
</feature>
<dbReference type="PROSITE" id="PS50156">
    <property type="entry name" value="SSD"/>
    <property type="match status" value="1"/>
</dbReference>
<feature type="transmembrane region" description="Helical" evidence="7">
    <location>
        <begin position="16"/>
        <end position="37"/>
    </location>
</feature>
<feature type="transmembrane region" description="Helical" evidence="7">
    <location>
        <begin position="234"/>
        <end position="256"/>
    </location>
</feature>
<evidence type="ECO:0000259" key="8">
    <source>
        <dbReference type="PROSITE" id="PS50156"/>
    </source>
</evidence>
<dbReference type="Gene3D" id="1.20.1640.10">
    <property type="entry name" value="Multidrug efflux transporter AcrB transmembrane domain"/>
    <property type="match status" value="2"/>
</dbReference>
<dbReference type="PANTHER" id="PTHR33406">
    <property type="entry name" value="MEMBRANE PROTEIN MJ1562-RELATED"/>
    <property type="match status" value="1"/>
</dbReference>